<gene>
    <name evidence="1" type="ORF">H9863_04585</name>
</gene>
<organism evidence="1 2">
    <name type="scientific">Candidatus Odoribacter faecigallinarum</name>
    <dbReference type="NCBI Taxonomy" id="2838706"/>
    <lineage>
        <taxon>Bacteria</taxon>
        <taxon>Pseudomonadati</taxon>
        <taxon>Bacteroidota</taxon>
        <taxon>Bacteroidia</taxon>
        <taxon>Bacteroidales</taxon>
        <taxon>Odoribacteraceae</taxon>
        <taxon>Odoribacter</taxon>
    </lineage>
</organism>
<sequence length="213" mass="23829">MAKTDDTPVAARVRNSVGNVTFAQCRGSSVAKKKVNSNSSNTLPQRKQRLRMKAMLPLEEMIESGAEKGLKNRPADQDVHNAAISANLNEEVIQVSDDLVVTVNYEKVVCAKGRRMLPRTFSVTADAENKTLTFKHSTEARGRNRDKDDKFYALVLMPELKDSELYELDTRTNEEPVSITLPQEWDMDSIKVYVFALSKDGKIASDSRYLTVG</sequence>
<evidence type="ECO:0000313" key="2">
    <source>
        <dbReference type="Proteomes" id="UP000824202"/>
    </source>
</evidence>
<accession>A0A9D1UZR0</accession>
<dbReference type="EMBL" id="DXFT01000090">
    <property type="protein sequence ID" value="HIX03379.1"/>
    <property type="molecule type" value="Genomic_DNA"/>
</dbReference>
<dbReference type="Proteomes" id="UP000824202">
    <property type="component" value="Unassembled WGS sequence"/>
</dbReference>
<protein>
    <submittedName>
        <fullName evidence="1">Uncharacterized protein</fullName>
    </submittedName>
</protein>
<reference evidence="1" key="1">
    <citation type="journal article" date="2021" name="PeerJ">
        <title>Extensive microbial diversity within the chicken gut microbiome revealed by metagenomics and culture.</title>
        <authorList>
            <person name="Gilroy R."/>
            <person name="Ravi A."/>
            <person name="Getino M."/>
            <person name="Pursley I."/>
            <person name="Horton D.L."/>
            <person name="Alikhan N.F."/>
            <person name="Baker D."/>
            <person name="Gharbi K."/>
            <person name="Hall N."/>
            <person name="Watson M."/>
            <person name="Adriaenssens E.M."/>
            <person name="Foster-Nyarko E."/>
            <person name="Jarju S."/>
            <person name="Secka A."/>
            <person name="Antonio M."/>
            <person name="Oren A."/>
            <person name="Chaudhuri R.R."/>
            <person name="La Ragione R."/>
            <person name="Hildebrand F."/>
            <person name="Pallen M.J."/>
        </authorList>
    </citation>
    <scope>NUCLEOTIDE SEQUENCE</scope>
    <source>
        <strain evidence="1">23274</strain>
    </source>
</reference>
<dbReference type="AlphaFoldDB" id="A0A9D1UZR0"/>
<reference evidence="1" key="2">
    <citation type="submission" date="2021-04" db="EMBL/GenBank/DDBJ databases">
        <authorList>
            <person name="Gilroy R."/>
        </authorList>
    </citation>
    <scope>NUCLEOTIDE SEQUENCE</scope>
    <source>
        <strain evidence="1">23274</strain>
    </source>
</reference>
<comment type="caution">
    <text evidence="1">The sequence shown here is derived from an EMBL/GenBank/DDBJ whole genome shotgun (WGS) entry which is preliminary data.</text>
</comment>
<proteinExistence type="predicted"/>
<name>A0A9D1UZR0_9BACT</name>
<dbReference type="InterPro" id="IPR046233">
    <property type="entry name" value="DUF6266"/>
</dbReference>
<evidence type="ECO:0000313" key="1">
    <source>
        <dbReference type="EMBL" id="HIX03379.1"/>
    </source>
</evidence>
<dbReference type="Pfam" id="PF19781">
    <property type="entry name" value="DUF6266"/>
    <property type="match status" value="1"/>
</dbReference>